<keyword evidence="2" id="KW-1185">Reference proteome</keyword>
<reference evidence="1 2" key="1">
    <citation type="journal article" date="2021" name="Elife">
        <title>Chloroplast acquisition without the gene transfer in kleptoplastic sea slugs, Plakobranchus ocellatus.</title>
        <authorList>
            <person name="Maeda T."/>
            <person name="Takahashi S."/>
            <person name="Yoshida T."/>
            <person name="Shimamura S."/>
            <person name="Takaki Y."/>
            <person name="Nagai Y."/>
            <person name="Toyoda A."/>
            <person name="Suzuki Y."/>
            <person name="Arimoto A."/>
            <person name="Ishii H."/>
            <person name="Satoh N."/>
            <person name="Nishiyama T."/>
            <person name="Hasebe M."/>
            <person name="Maruyama T."/>
            <person name="Minagawa J."/>
            <person name="Obokata J."/>
            <person name="Shigenobu S."/>
        </authorList>
    </citation>
    <scope>NUCLEOTIDE SEQUENCE [LARGE SCALE GENOMIC DNA]</scope>
</reference>
<dbReference type="EMBL" id="BMAT01007516">
    <property type="protein sequence ID" value="GFR66085.1"/>
    <property type="molecule type" value="Genomic_DNA"/>
</dbReference>
<name>A0AAV4EZX0_9GAST</name>
<organism evidence="1 2">
    <name type="scientific">Elysia marginata</name>
    <dbReference type="NCBI Taxonomy" id="1093978"/>
    <lineage>
        <taxon>Eukaryota</taxon>
        <taxon>Metazoa</taxon>
        <taxon>Spiralia</taxon>
        <taxon>Lophotrochozoa</taxon>
        <taxon>Mollusca</taxon>
        <taxon>Gastropoda</taxon>
        <taxon>Heterobranchia</taxon>
        <taxon>Euthyneura</taxon>
        <taxon>Panpulmonata</taxon>
        <taxon>Sacoglossa</taxon>
        <taxon>Placobranchoidea</taxon>
        <taxon>Plakobranchidae</taxon>
        <taxon>Elysia</taxon>
    </lineage>
</organism>
<accession>A0AAV4EZX0</accession>
<dbReference type="AlphaFoldDB" id="A0AAV4EZX0"/>
<evidence type="ECO:0000313" key="1">
    <source>
        <dbReference type="EMBL" id="GFR66085.1"/>
    </source>
</evidence>
<comment type="caution">
    <text evidence="1">The sequence shown here is derived from an EMBL/GenBank/DDBJ whole genome shotgun (WGS) entry which is preliminary data.</text>
</comment>
<sequence length="155" mass="17956">MLQLQQQVPTKPIPDVKAESISALDKEMRGILEKEDISDYDKAFKYRSALTKYINLVDSYKHQPIDRVELTEEKVRPQEGKETISNEVIETLPKPLKKKGDLLLKRLRNNSDLDWNGVGEIKYKSEWIRGSNLTDLVSEALRYKPREDKASPKGW</sequence>
<dbReference type="Proteomes" id="UP000762676">
    <property type="component" value="Unassembled WGS sequence"/>
</dbReference>
<gene>
    <name evidence="1" type="ORF">ElyMa_003675200</name>
</gene>
<protein>
    <submittedName>
        <fullName evidence="1">Uncharacterized protein</fullName>
    </submittedName>
</protein>
<evidence type="ECO:0000313" key="2">
    <source>
        <dbReference type="Proteomes" id="UP000762676"/>
    </source>
</evidence>
<proteinExistence type="predicted"/>